<proteinExistence type="predicted"/>
<protein>
    <submittedName>
        <fullName evidence="4">Membrane-associated protein, putative</fullName>
    </submittedName>
</protein>
<feature type="signal peptide" evidence="3">
    <location>
        <begin position="1"/>
        <end position="21"/>
    </location>
</feature>
<dbReference type="VEuPathDB" id="TriTrypDB:BSAL_92800"/>
<gene>
    <name evidence="4" type="ORF">BSAL_92800</name>
</gene>
<feature type="compositionally biased region" description="Low complexity" evidence="1">
    <location>
        <begin position="543"/>
        <end position="558"/>
    </location>
</feature>
<evidence type="ECO:0000313" key="5">
    <source>
        <dbReference type="Proteomes" id="UP000051952"/>
    </source>
</evidence>
<name>A0A0S4JB40_BODSA</name>
<keyword evidence="2" id="KW-0812">Transmembrane</keyword>
<feature type="transmembrane region" description="Helical" evidence="2">
    <location>
        <begin position="578"/>
        <end position="600"/>
    </location>
</feature>
<evidence type="ECO:0000256" key="1">
    <source>
        <dbReference type="SAM" id="MobiDB-lite"/>
    </source>
</evidence>
<accession>A0A0S4JB40</accession>
<feature type="compositionally biased region" description="Basic and acidic residues" evidence="1">
    <location>
        <begin position="559"/>
        <end position="569"/>
    </location>
</feature>
<keyword evidence="2" id="KW-0472">Membrane</keyword>
<feature type="region of interest" description="Disordered" evidence="1">
    <location>
        <begin position="522"/>
        <end position="573"/>
    </location>
</feature>
<evidence type="ECO:0000256" key="3">
    <source>
        <dbReference type="SAM" id="SignalP"/>
    </source>
</evidence>
<dbReference type="AlphaFoldDB" id="A0A0S4JB40"/>
<evidence type="ECO:0000313" key="4">
    <source>
        <dbReference type="EMBL" id="CUG86372.1"/>
    </source>
</evidence>
<dbReference type="Proteomes" id="UP000051952">
    <property type="component" value="Unassembled WGS sequence"/>
</dbReference>
<sequence length="708" mass="75566">MVATPLSVMMFIMILVAFVDSDAPTSAPAAAVHCVMNPLSPLTLQNTSLGYQAKKNLFYANSVITEAWQLEVTLLTVGNTTFVPLPPFPTLCPQIITPIFTPNTTYLFRFLNSGVRNIVNATSAGVRCGLDCSSSSSMGSLFIGTPIPYRDLLGTQLVNQTTRYKNGTNITTTYLDGIYSNTSADISCMVDMINVSSVPPPPPSYDAVCTAYIQYNSSYWENSSTYAIPSQEEPVILDPTTTTLSIGVNSPIVIWLSTKLTSCPWYYNVSSLSDATVMPQPKEGTMSHTLLLLSLSYIASHNASARRSVSSQLPLVNAQCEVAASSHPVHGGPGVRIKGYLSTSQLQPFGSVFSSSRTNDFVLSYNLTIVNVILEYFLPMLSVTDVRGYAAVAEATELHGEPWYAGIYPPANLSLRGTMVPSRSLWWPMENYSLPNLSNVPRRCYASSPKALDNASTVVYLPTLVCTSGGLSVLAIDVINDTAFCCFVTAPSSPFLWPGFIEVFTTGTFWFSDTAGIIATPSPALPTLSPPSPGGGGGGGDNNSGHGTDSSSSSNSADKSNEISRHDAGDLSSSSNTAVILGVSLIVIGAVMALMAVVYFKWWKPRHGGGGGRLGISSHRQKMAALSSPHLILSDESDMPAEGVGGLPVQADGVTAAMFSPNSVDGARARKAVNQRNKNKRKDVTDDLFFDEVEPTKKDDDGEGDDDL</sequence>
<reference evidence="5" key="1">
    <citation type="submission" date="2015-09" db="EMBL/GenBank/DDBJ databases">
        <authorList>
            <consortium name="Pathogen Informatics"/>
        </authorList>
    </citation>
    <scope>NUCLEOTIDE SEQUENCE [LARGE SCALE GENOMIC DNA]</scope>
    <source>
        <strain evidence="5">Lake Konstanz</strain>
    </source>
</reference>
<keyword evidence="5" id="KW-1185">Reference proteome</keyword>
<feature type="compositionally biased region" description="Basic residues" evidence="1">
    <location>
        <begin position="669"/>
        <end position="681"/>
    </location>
</feature>
<dbReference type="EMBL" id="CYKH01001285">
    <property type="protein sequence ID" value="CUG86372.1"/>
    <property type="molecule type" value="Genomic_DNA"/>
</dbReference>
<feature type="region of interest" description="Disordered" evidence="1">
    <location>
        <begin position="667"/>
        <end position="708"/>
    </location>
</feature>
<keyword evidence="2" id="KW-1133">Transmembrane helix</keyword>
<feature type="chain" id="PRO_5006622276" evidence="3">
    <location>
        <begin position="22"/>
        <end position="708"/>
    </location>
</feature>
<evidence type="ECO:0000256" key="2">
    <source>
        <dbReference type="SAM" id="Phobius"/>
    </source>
</evidence>
<organism evidence="4 5">
    <name type="scientific">Bodo saltans</name>
    <name type="common">Flagellated protozoan</name>
    <dbReference type="NCBI Taxonomy" id="75058"/>
    <lineage>
        <taxon>Eukaryota</taxon>
        <taxon>Discoba</taxon>
        <taxon>Euglenozoa</taxon>
        <taxon>Kinetoplastea</taxon>
        <taxon>Metakinetoplastina</taxon>
        <taxon>Eubodonida</taxon>
        <taxon>Bodonidae</taxon>
        <taxon>Bodo</taxon>
    </lineage>
</organism>
<keyword evidence="3" id="KW-0732">Signal</keyword>